<name>A0A9P5CGC9_9HYPO</name>
<feature type="compositionally biased region" description="Polar residues" evidence="1">
    <location>
        <begin position="94"/>
        <end position="108"/>
    </location>
</feature>
<sequence length="117" mass="12842">MLKVDDNHSADEENVHIHITMKQQQVAKPVKMSLASGQVMDAGRLSINLLQQDSHDVSVISQMAEEIGCIGMHIWMITRHFEAPLGGNAPFPSKSANQYATDDNSSLPRETGSQRDG</sequence>
<comment type="caution">
    <text evidence="2">The sequence shown here is derived from an EMBL/GenBank/DDBJ whole genome shotgun (WGS) entry which is preliminary data.</text>
</comment>
<proteinExistence type="predicted"/>
<organism evidence="2 3">
    <name type="scientific">Trichoderma lentiforme</name>
    <dbReference type="NCBI Taxonomy" id="1567552"/>
    <lineage>
        <taxon>Eukaryota</taxon>
        <taxon>Fungi</taxon>
        <taxon>Dikarya</taxon>
        <taxon>Ascomycota</taxon>
        <taxon>Pezizomycotina</taxon>
        <taxon>Sordariomycetes</taxon>
        <taxon>Hypocreomycetidae</taxon>
        <taxon>Hypocreales</taxon>
        <taxon>Hypocreaceae</taxon>
        <taxon>Trichoderma</taxon>
    </lineage>
</organism>
<accession>A0A9P5CGC9</accession>
<reference evidence="2 3" key="1">
    <citation type="submission" date="2018-06" db="EMBL/GenBank/DDBJ databases">
        <title>Genome analysis of cellulolytic fungus Trichoderma lentiforme CFAM-422.</title>
        <authorList>
            <person name="Steindorff A.S."/>
            <person name="Formighieri E.F."/>
            <person name="Midorikawa G.E.O."/>
            <person name="Tamietti M.S."/>
            <person name="Ramos E.Z."/>
            <person name="Silva A.S."/>
            <person name="Bon E.P.S."/>
            <person name="Mendes T.D."/>
            <person name="Damaso M.C.T."/>
            <person name="Favaro L.C.L."/>
        </authorList>
    </citation>
    <scope>NUCLEOTIDE SEQUENCE [LARGE SCALE GENOMIC DNA]</scope>
    <source>
        <strain evidence="2 3">CFAM-422</strain>
    </source>
</reference>
<dbReference type="EMBL" id="QLNT01000005">
    <property type="protein sequence ID" value="KAF3074399.1"/>
    <property type="molecule type" value="Genomic_DNA"/>
</dbReference>
<dbReference type="AlphaFoldDB" id="A0A9P5CGC9"/>
<evidence type="ECO:0000256" key="1">
    <source>
        <dbReference type="SAM" id="MobiDB-lite"/>
    </source>
</evidence>
<evidence type="ECO:0000313" key="2">
    <source>
        <dbReference type="EMBL" id="KAF3074399.1"/>
    </source>
</evidence>
<dbReference type="Proteomes" id="UP000801864">
    <property type="component" value="Unassembled WGS sequence"/>
</dbReference>
<keyword evidence="3" id="KW-1185">Reference proteome</keyword>
<evidence type="ECO:0000313" key="3">
    <source>
        <dbReference type="Proteomes" id="UP000801864"/>
    </source>
</evidence>
<gene>
    <name evidence="2" type="ORF">CFAM422_003628</name>
</gene>
<protein>
    <submittedName>
        <fullName evidence="2">Uncharacterized protein</fullName>
    </submittedName>
</protein>
<feature type="region of interest" description="Disordered" evidence="1">
    <location>
        <begin position="86"/>
        <end position="117"/>
    </location>
</feature>